<dbReference type="EMBL" id="AFGF01000049">
    <property type="protein sequence ID" value="EGO64841.1"/>
    <property type="molecule type" value="Genomic_DNA"/>
</dbReference>
<evidence type="ECO:0000313" key="1">
    <source>
        <dbReference type="EMBL" id="EGO64841.1"/>
    </source>
</evidence>
<protein>
    <submittedName>
        <fullName evidence="1">Uncharacterized protein</fullName>
    </submittedName>
</protein>
<organism evidence="1 2">
    <name type="scientific">Acetonema longum DSM 6540</name>
    <dbReference type="NCBI Taxonomy" id="1009370"/>
    <lineage>
        <taxon>Bacteria</taxon>
        <taxon>Bacillati</taxon>
        <taxon>Bacillota</taxon>
        <taxon>Negativicutes</taxon>
        <taxon>Acetonemataceae</taxon>
        <taxon>Acetonema</taxon>
    </lineage>
</organism>
<reference evidence="1 2" key="1">
    <citation type="journal article" date="2011" name="EMBO J.">
        <title>Structural diversity of bacterial flagellar motors.</title>
        <authorList>
            <person name="Chen S."/>
            <person name="Beeby M."/>
            <person name="Murphy G.E."/>
            <person name="Leadbetter J.R."/>
            <person name="Hendrixson D.R."/>
            <person name="Briegel A."/>
            <person name="Li Z."/>
            <person name="Shi J."/>
            <person name="Tocheva E.I."/>
            <person name="Muller A."/>
            <person name="Dobro M.J."/>
            <person name="Jensen G.J."/>
        </authorList>
    </citation>
    <scope>NUCLEOTIDE SEQUENCE [LARGE SCALE GENOMIC DNA]</scope>
    <source>
        <strain evidence="1 2">DSM 6540</strain>
    </source>
</reference>
<dbReference type="Proteomes" id="UP000003240">
    <property type="component" value="Unassembled WGS sequence"/>
</dbReference>
<gene>
    <name evidence="1" type="ORF">ALO_06125</name>
</gene>
<proteinExistence type="predicted"/>
<keyword evidence="2" id="KW-1185">Reference proteome</keyword>
<accession>F7NGN7</accession>
<dbReference type="AlphaFoldDB" id="F7NGN7"/>
<evidence type="ECO:0000313" key="2">
    <source>
        <dbReference type="Proteomes" id="UP000003240"/>
    </source>
</evidence>
<name>F7NGN7_9FIRM</name>
<comment type="caution">
    <text evidence="1">The sequence shown here is derived from an EMBL/GenBank/DDBJ whole genome shotgun (WGS) entry which is preliminary data.</text>
</comment>
<sequence>MEVLKVRMEVVEMMLPAFTGRLPGEFGIAFVIECSAVIIQIGGDLGLGLSGQ</sequence>